<comment type="caution">
    <text evidence="15">The sequence shown here is derived from an EMBL/GenBank/DDBJ whole genome shotgun (WGS) entry which is preliminary data.</text>
</comment>
<keyword evidence="16" id="KW-1185">Reference proteome</keyword>
<evidence type="ECO:0000256" key="3">
    <source>
        <dbReference type="ARBA" id="ARBA00006191"/>
    </source>
</evidence>
<accession>A0ABD2PCW8</accession>
<dbReference type="GO" id="GO:0008033">
    <property type="term" value="P:tRNA processing"/>
    <property type="evidence" value="ECO:0007669"/>
    <property type="project" value="UniProtKB-KW"/>
</dbReference>
<dbReference type="FunFam" id="3.40.50.620:FF:000104">
    <property type="entry name" value="Mitochondrial tRNA-specific 2-thiouridylase 1"/>
    <property type="match status" value="1"/>
</dbReference>
<keyword evidence="11" id="KW-1015">Disulfide bond</keyword>
<protein>
    <recommendedName>
        <fullName evidence="4">tRNA-5-taurinomethyluridine 2-sulfurtransferase</fullName>
        <ecNumber evidence="4">2.8.1.14</ecNumber>
    </recommendedName>
</protein>
<reference evidence="15 16" key="1">
    <citation type="journal article" date="2021" name="BMC Biol.">
        <title>Horizontally acquired antibacterial genes associated with adaptive radiation of ladybird beetles.</title>
        <authorList>
            <person name="Li H.S."/>
            <person name="Tang X.F."/>
            <person name="Huang Y.H."/>
            <person name="Xu Z.Y."/>
            <person name="Chen M.L."/>
            <person name="Du X.Y."/>
            <person name="Qiu B.Y."/>
            <person name="Chen P.T."/>
            <person name="Zhang W."/>
            <person name="Slipinski A."/>
            <person name="Escalona H.E."/>
            <person name="Waterhouse R.M."/>
            <person name="Zwick A."/>
            <person name="Pang H."/>
        </authorList>
    </citation>
    <scope>NUCLEOTIDE SEQUENCE [LARGE SCALE GENOMIC DNA]</scope>
    <source>
        <strain evidence="15">SYSU2018</strain>
    </source>
</reference>
<dbReference type="Proteomes" id="UP001516400">
    <property type="component" value="Unassembled WGS sequence"/>
</dbReference>
<evidence type="ECO:0000313" key="16">
    <source>
        <dbReference type="Proteomes" id="UP001516400"/>
    </source>
</evidence>
<evidence type="ECO:0000256" key="11">
    <source>
        <dbReference type="ARBA" id="ARBA00023157"/>
    </source>
</evidence>
<evidence type="ECO:0000256" key="1">
    <source>
        <dbReference type="ARBA" id="ARBA00003986"/>
    </source>
</evidence>
<evidence type="ECO:0000313" key="15">
    <source>
        <dbReference type="EMBL" id="KAL3288608.1"/>
    </source>
</evidence>
<dbReference type="Gene3D" id="2.30.30.280">
    <property type="entry name" value="Adenine nucleotide alpha hydrolases-like domains"/>
    <property type="match status" value="1"/>
</dbReference>
<evidence type="ECO:0000256" key="10">
    <source>
        <dbReference type="ARBA" id="ARBA00022884"/>
    </source>
</evidence>
<evidence type="ECO:0000256" key="9">
    <source>
        <dbReference type="ARBA" id="ARBA00022840"/>
    </source>
</evidence>
<feature type="domain" description="tRNA-specific 2-thiouridylase MnmA-like central" evidence="14">
    <location>
        <begin position="215"/>
        <end position="277"/>
    </location>
</feature>
<comment type="function">
    <text evidence="1">Catalyzes the 2-thiolation of uridine at the wobble position (U34) of mitochondrial tRNA(Lys), tRNA(Glu) and tRNA(Gln). Required for the formation of 5-taurinomethyl-2-thiouridine (tm5s2U) of mitochondrial tRNA(Lys), tRNA(Glu), and tRNA(Gln) at the wobble position. ATP is required to activate the C2 atom of the wobble base.</text>
</comment>
<dbReference type="InterPro" id="IPR046885">
    <property type="entry name" value="MnmA-like_C"/>
</dbReference>
<dbReference type="SUPFAM" id="SSF52402">
    <property type="entry name" value="Adenine nucleotide alpha hydrolases-like"/>
    <property type="match status" value="1"/>
</dbReference>
<evidence type="ECO:0000256" key="6">
    <source>
        <dbReference type="ARBA" id="ARBA00022679"/>
    </source>
</evidence>
<keyword evidence="9" id="KW-0067">ATP-binding</keyword>
<dbReference type="GO" id="GO:0005524">
    <property type="term" value="F:ATP binding"/>
    <property type="evidence" value="ECO:0007669"/>
    <property type="project" value="UniProtKB-KW"/>
</dbReference>
<dbReference type="GO" id="GO:0005739">
    <property type="term" value="C:mitochondrion"/>
    <property type="evidence" value="ECO:0007669"/>
    <property type="project" value="UniProtKB-SubCell"/>
</dbReference>
<dbReference type="PANTHER" id="PTHR11933">
    <property type="entry name" value="TRNA 5-METHYLAMINOMETHYL-2-THIOURIDYLATE -METHYLTRANSFERASE"/>
    <property type="match status" value="1"/>
</dbReference>
<evidence type="ECO:0000259" key="13">
    <source>
        <dbReference type="Pfam" id="PF20258"/>
    </source>
</evidence>
<evidence type="ECO:0000256" key="12">
    <source>
        <dbReference type="ARBA" id="ARBA00049564"/>
    </source>
</evidence>
<dbReference type="PANTHER" id="PTHR11933:SF5">
    <property type="entry name" value="MITOCHONDRIAL TRNA-SPECIFIC 2-THIOURIDYLASE 1"/>
    <property type="match status" value="1"/>
</dbReference>
<dbReference type="GO" id="GO:0061708">
    <property type="term" value="F:tRNA-5-taurinomethyluridine 2-sulfurtransferase"/>
    <property type="evidence" value="ECO:0007669"/>
    <property type="project" value="UniProtKB-EC"/>
</dbReference>
<feature type="domain" description="tRNA-specific 2-thiouridylase MnmA-like C-terminal" evidence="13">
    <location>
        <begin position="290"/>
        <end position="366"/>
    </location>
</feature>
<dbReference type="Pfam" id="PF20259">
    <property type="entry name" value="tRNA_Me_trans_M"/>
    <property type="match status" value="1"/>
</dbReference>
<dbReference type="Pfam" id="PF20258">
    <property type="entry name" value="tRNA_Me_trans_C"/>
    <property type="match status" value="1"/>
</dbReference>
<organism evidence="15 16">
    <name type="scientific">Cryptolaemus montrouzieri</name>
    <dbReference type="NCBI Taxonomy" id="559131"/>
    <lineage>
        <taxon>Eukaryota</taxon>
        <taxon>Metazoa</taxon>
        <taxon>Ecdysozoa</taxon>
        <taxon>Arthropoda</taxon>
        <taxon>Hexapoda</taxon>
        <taxon>Insecta</taxon>
        <taxon>Pterygota</taxon>
        <taxon>Neoptera</taxon>
        <taxon>Endopterygota</taxon>
        <taxon>Coleoptera</taxon>
        <taxon>Polyphaga</taxon>
        <taxon>Cucujiformia</taxon>
        <taxon>Coccinelloidea</taxon>
        <taxon>Coccinellidae</taxon>
        <taxon>Scymninae</taxon>
        <taxon>Scymnini</taxon>
        <taxon>Cryptolaemus</taxon>
    </lineage>
</organism>
<evidence type="ECO:0000256" key="5">
    <source>
        <dbReference type="ARBA" id="ARBA00022555"/>
    </source>
</evidence>
<dbReference type="AlphaFoldDB" id="A0ABD2PCW8"/>
<gene>
    <name evidence="15" type="ORF">HHI36_003045</name>
</gene>
<comment type="similarity">
    <text evidence="3">Belongs to the MnmA/TRMU family.</text>
</comment>
<evidence type="ECO:0000256" key="8">
    <source>
        <dbReference type="ARBA" id="ARBA00022741"/>
    </source>
</evidence>
<sequence>MLQFRRVIVAISGGVDSAVAALLLKLKGFSVEAIFMKNWDIVDEKGYCSSEVDYGDAVDLCKLLNIKLHEVNFVKQYWNEVFCDLVKDYSEGLTPNPDILCNRNIKFNYLYDYVIHNLKADAIATGHYACTSFGSYLDKYNSNEAVRLLKAKDSKKDQVFFLSQVNQEALRRTMFPLGAYLKSEVKSIARQNGLEKFANKKESMGICFIGSRDFQDFIREYMENEPGDFIDVDDGKVVGQHEGIHQWTLGQRARISGLIEAYFISRKNVKENTILLARGTNHPFLYSSLFFTSKPHWITAKPKELQDEDILECDFKFQHSQDWVPCIVFECTQGLIVQLKNPKRALTPGQYAVFCKGNECLGSARITRTPLTKFSLDYLNMKLNKVPVQVYTEKEKKDHVCTLDNIKLIQ</sequence>
<evidence type="ECO:0000259" key="14">
    <source>
        <dbReference type="Pfam" id="PF20259"/>
    </source>
</evidence>
<keyword evidence="10" id="KW-0694">RNA-binding</keyword>
<dbReference type="InterPro" id="IPR046884">
    <property type="entry name" value="MnmA-like_central"/>
</dbReference>
<dbReference type="FunFam" id="2.30.30.280:FF:000001">
    <property type="entry name" value="tRNA-specific 2-thiouridylase MnmA"/>
    <property type="match status" value="1"/>
</dbReference>
<dbReference type="GO" id="GO:0000049">
    <property type="term" value="F:tRNA binding"/>
    <property type="evidence" value="ECO:0007669"/>
    <property type="project" value="UniProtKB-KW"/>
</dbReference>
<dbReference type="Pfam" id="PF03054">
    <property type="entry name" value="tRNA_Me_trans"/>
    <property type="match status" value="1"/>
</dbReference>
<dbReference type="EC" id="2.8.1.14" evidence="4"/>
<keyword evidence="5" id="KW-0820">tRNA-binding</keyword>
<dbReference type="Gene3D" id="3.40.50.620">
    <property type="entry name" value="HUPs"/>
    <property type="match status" value="1"/>
</dbReference>
<comment type="catalytic activity">
    <reaction evidence="12">
        <text>5-taurinomethyluridine(34) in tRNA + S-sulfanyl-L-cysteinyl-[protein] + AH2 + ATP = 5-taurinomethyl-2-thiouridine(34) in tRNA + L-cysteinyl-[protein] + A + AMP + diphosphate + H(+)</text>
        <dbReference type="Rhea" id="RHEA:47040"/>
        <dbReference type="Rhea" id="RHEA-COMP:10131"/>
        <dbReference type="Rhea" id="RHEA-COMP:11726"/>
        <dbReference type="Rhea" id="RHEA-COMP:11732"/>
        <dbReference type="Rhea" id="RHEA-COMP:11733"/>
        <dbReference type="ChEBI" id="CHEBI:13193"/>
        <dbReference type="ChEBI" id="CHEBI:15378"/>
        <dbReference type="ChEBI" id="CHEBI:17499"/>
        <dbReference type="ChEBI" id="CHEBI:29950"/>
        <dbReference type="ChEBI" id="CHEBI:30616"/>
        <dbReference type="ChEBI" id="CHEBI:33019"/>
        <dbReference type="ChEBI" id="CHEBI:61963"/>
        <dbReference type="ChEBI" id="CHEBI:87171"/>
        <dbReference type="ChEBI" id="CHEBI:87172"/>
        <dbReference type="ChEBI" id="CHEBI:456215"/>
        <dbReference type="EC" id="2.8.1.14"/>
    </reaction>
</comment>
<dbReference type="InterPro" id="IPR023382">
    <property type="entry name" value="MnmA-like_central_sf"/>
</dbReference>
<dbReference type="NCBIfam" id="TIGR00420">
    <property type="entry name" value="trmU"/>
    <property type="match status" value="1"/>
</dbReference>
<dbReference type="EMBL" id="JABFTP020000185">
    <property type="protein sequence ID" value="KAL3288608.1"/>
    <property type="molecule type" value="Genomic_DNA"/>
</dbReference>
<dbReference type="Gene3D" id="2.40.30.10">
    <property type="entry name" value="Translation factors"/>
    <property type="match status" value="1"/>
</dbReference>
<evidence type="ECO:0000256" key="2">
    <source>
        <dbReference type="ARBA" id="ARBA00004173"/>
    </source>
</evidence>
<dbReference type="NCBIfam" id="NF001138">
    <property type="entry name" value="PRK00143.1"/>
    <property type="match status" value="1"/>
</dbReference>
<dbReference type="HAMAP" id="MF_00144">
    <property type="entry name" value="tRNA_thiouridyl_MnmA"/>
    <property type="match status" value="1"/>
</dbReference>
<keyword evidence="7" id="KW-0819">tRNA processing</keyword>
<dbReference type="InterPro" id="IPR014729">
    <property type="entry name" value="Rossmann-like_a/b/a_fold"/>
</dbReference>
<name>A0ABD2PCW8_9CUCU</name>
<keyword evidence="6" id="KW-0808">Transferase</keyword>
<proteinExistence type="inferred from homology"/>
<dbReference type="CDD" id="cd01998">
    <property type="entry name" value="MnmA_TRMU-like"/>
    <property type="match status" value="1"/>
</dbReference>
<dbReference type="InterPro" id="IPR004506">
    <property type="entry name" value="MnmA-like"/>
</dbReference>
<keyword evidence="8" id="KW-0547">Nucleotide-binding</keyword>
<evidence type="ECO:0000256" key="7">
    <source>
        <dbReference type="ARBA" id="ARBA00022694"/>
    </source>
</evidence>
<evidence type="ECO:0000256" key="4">
    <source>
        <dbReference type="ARBA" id="ARBA00011953"/>
    </source>
</evidence>
<comment type="subcellular location">
    <subcellularLocation>
        <location evidence="2">Mitochondrion</location>
    </subcellularLocation>
</comment>